<dbReference type="Proteomes" id="UP000828390">
    <property type="component" value="Unassembled WGS sequence"/>
</dbReference>
<organism evidence="1 2">
    <name type="scientific">Dreissena polymorpha</name>
    <name type="common">Zebra mussel</name>
    <name type="synonym">Mytilus polymorpha</name>
    <dbReference type="NCBI Taxonomy" id="45954"/>
    <lineage>
        <taxon>Eukaryota</taxon>
        <taxon>Metazoa</taxon>
        <taxon>Spiralia</taxon>
        <taxon>Lophotrochozoa</taxon>
        <taxon>Mollusca</taxon>
        <taxon>Bivalvia</taxon>
        <taxon>Autobranchia</taxon>
        <taxon>Heteroconchia</taxon>
        <taxon>Euheterodonta</taxon>
        <taxon>Imparidentia</taxon>
        <taxon>Neoheterodontei</taxon>
        <taxon>Myida</taxon>
        <taxon>Dreissenoidea</taxon>
        <taxon>Dreissenidae</taxon>
        <taxon>Dreissena</taxon>
    </lineage>
</organism>
<gene>
    <name evidence="1" type="ORF">DPMN_064166</name>
</gene>
<feature type="non-terminal residue" evidence="1">
    <location>
        <position position="61"/>
    </location>
</feature>
<comment type="caution">
    <text evidence="1">The sequence shown here is derived from an EMBL/GenBank/DDBJ whole genome shotgun (WGS) entry which is preliminary data.</text>
</comment>
<keyword evidence="2" id="KW-1185">Reference proteome</keyword>
<name>A0A9D4HJU6_DREPO</name>
<accession>A0A9D4HJU6</accession>
<reference evidence="1" key="2">
    <citation type="submission" date="2020-11" db="EMBL/GenBank/DDBJ databases">
        <authorList>
            <person name="McCartney M.A."/>
            <person name="Auch B."/>
            <person name="Kono T."/>
            <person name="Mallez S."/>
            <person name="Becker A."/>
            <person name="Gohl D.M."/>
            <person name="Silverstein K.A.T."/>
            <person name="Koren S."/>
            <person name="Bechman K.B."/>
            <person name="Herman A."/>
            <person name="Abrahante J.E."/>
            <person name="Garbe J."/>
        </authorList>
    </citation>
    <scope>NUCLEOTIDE SEQUENCE</scope>
    <source>
        <strain evidence="1">Duluth1</strain>
        <tissue evidence="1">Whole animal</tissue>
    </source>
</reference>
<dbReference type="EMBL" id="JAIWYP010000013">
    <property type="protein sequence ID" value="KAH3721247.1"/>
    <property type="molecule type" value="Genomic_DNA"/>
</dbReference>
<protein>
    <submittedName>
        <fullName evidence="1">Uncharacterized protein</fullName>
    </submittedName>
</protein>
<proteinExistence type="predicted"/>
<reference evidence="1" key="1">
    <citation type="journal article" date="2019" name="bioRxiv">
        <title>The Genome of the Zebra Mussel, Dreissena polymorpha: A Resource for Invasive Species Research.</title>
        <authorList>
            <person name="McCartney M.A."/>
            <person name="Auch B."/>
            <person name="Kono T."/>
            <person name="Mallez S."/>
            <person name="Zhang Y."/>
            <person name="Obille A."/>
            <person name="Becker A."/>
            <person name="Abrahante J.E."/>
            <person name="Garbe J."/>
            <person name="Badalamenti J.P."/>
            <person name="Herman A."/>
            <person name="Mangelson H."/>
            <person name="Liachko I."/>
            <person name="Sullivan S."/>
            <person name="Sone E.D."/>
            <person name="Koren S."/>
            <person name="Silverstein K.A.T."/>
            <person name="Beckman K.B."/>
            <person name="Gohl D.M."/>
        </authorList>
    </citation>
    <scope>NUCLEOTIDE SEQUENCE</scope>
    <source>
        <strain evidence="1">Duluth1</strain>
        <tissue evidence="1">Whole animal</tissue>
    </source>
</reference>
<dbReference type="AlphaFoldDB" id="A0A9D4HJU6"/>
<evidence type="ECO:0000313" key="2">
    <source>
        <dbReference type="Proteomes" id="UP000828390"/>
    </source>
</evidence>
<sequence length="61" mass="7012">SKERIHSGDRTRGFSFAGRTPFPSLTMVIMTMVDHSTIPWSTMDKYHGRPWLTMDKDRGAI</sequence>
<evidence type="ECO:0000313" key="1">
    <source>
        <dbReference type="EMBL" id="KAH3721247.1"/>
    </source>
</evidence>